<keyword evidence="6" id="KW-0809">Transit peptide</keyword>
<comment type="subunit">
    <text evidence="3">Tetramer of 2 alpha and 2 beta subunits.</text>
</comment>
<reference evidence="14" key="1">
    <citation type="submission" date="2022-06" db="EMBL/GenBank/DDBJ databases">
        <title>Uncovering the hologenomic basis of an extraordinary plant invasion.</title>
        <authorList>
            <person name="Bieker V.C."/>
            <person name="Martin M.D."/>
            <person name="Gilbert T."/>
            <person name="Hodgins K."/>
            <person name="Battlay P."/>
            <person name="Petersen B."/>
            <person name="Wilson J."/>
        </authorList>
    </citation>
    <scope>NUCLEOTIDE SEQUENCE</scope>
    <source>
        <strain evidence="14">AA19_3_7</strain>
        <tissue evidence="14">Leaf</tissue>
    </source>
</reference>
<evidence type="ECO:0000256" key="3">
    <source>
        <dbReference type="ARBA" id="ARBA00011130"/>
    </source>
</evidence>
<dbReference type="InterPro" id="IPR033248">
    <property type="entry name" value="Transketolase_C"/>
</dbReference>
<dbReference type="CDD" id="cd07036">
    <property type="entry name" value="TPP_PYR_E1-PDHc-beta_like"/>
    <property type="match status" value="1"/>
</dbReference>
<dbReference type="SUPFAM" id="SSF52518">
    <property type="entry name" value="Thiamin diphosphate-binding fold (THDP-binding)"/>
    <property type="match status" value="1"/>
</dbReference>
<keyword evidence="10" id="KW-0496">Mitochondrion</keyword>
<proteinExistence type="predicted"/>
<dbReference type="Gene3D" id="3.40.50.920">
    <property type="match status" value="1"/>
</dbReference>
<name>A0AAD5BK06_AMBAR</name>
<evidence type="ECO:0000256" key="1">
    <source>
        <dbReference type="ARBA" id="ARBA00001964"/>
    </source>
</evidence>
<keyword evidence="7" id="KW-0630">Potassium</keyword>
<dbReference type="EC" id="1.2.4.1" evidence="4"/>
<protein>
    <recommendedName>
        <fullName evidence="4">pyruvate dehydrogenase (acetyl-transferring)</fullName>
        <ecNumber evidence="4">1.2.4.1</ecNumber>
    </recommendedName>
</protein>
<sequence length="513" mass="55427">MDNSQFIQFPPGSAKFKRSMRYVPRDPGEDLDMEDSEHSLPPEGEFHLFGERHPMSLTRFVVACEGGVEDSDAEHGSVVVVTGVAFVVMAEHQIRTLDGERAPNNFEDEIKLGAVDRTFVSLSVGFEGLGVKEEKMWGILRQKVGGASGLSSQGLGNHMLRLRPVTSAMRSYSSATKEMTVRDALNSALDEEMAADPNVFVMGEEVGEYQGAYKITKGLLDKYGPERVVDTPITEAGFAGIGVGSAYHGLKPVIEFMTFNFSMQAIDHVINSAAKSNYMSAGQINVPIVFRGPNGPAAGVGAQHSQCYGAWYGSVPGLKVLVPYSSEDARGLLKAAIRDPDPVVFLENELLYGESFPVSAEVLDSSFCLPIGKAKIEREGKDVTITAFSKMVGYALKAAEILEKDGINAEVINLRSIRPLDRATINASVRKTNRLVTVEEGFPQHGIGAEICASVVEDSFGYLDAPVERIAGADVPTPYAANLERMAFPQIEDIVRAAKRACYRSAPMAASAS</sequence>
<comment type="cofactor">
    <cofactor evidence="1">
        <name>thiamine diphosphate</name>
        <dbReference type="ChEBI" id="CHEBI:58937"/>
    </cofactor>
</comment>
<accession>A0AAD5BK06</accession>
<dbReference type="InterPro" id="IPR009014">
    <property type="entry name" value="Transketo_C/PFOR_II"/>
</dbReference>
<evidence type="ECO:0000256" key="5">
    <source>
        <dbReference type="ARBA" id="ARBA00022723"/>
    </source>
</evidence>
<comment type="subcellular location">
    <subcellularLocation>
        <location evidence="2">Mitochondrion matrix</location>
    </subcellularLocation>
</comment>
<keyword evidence="8" id="KW-0560">Oxidoreductase</keyword>
<dbReference type="FunFam" id="3.40.50.970:FF:000006">
    <property type="entry name" value="Pyruvate dehydrogenase E1 component subunit beta"/>
    <property type="match status" value="1"/>
</dbReference>
<evidence type="ECO:0000256" key="2">
    <source>
        <dbReference type="ARBA" id="ARBA00004305"/>
    </source>
</evidence>
<evidence type="ECO:0000259" key="13">
    <source>
        <dbReference type="SMART" id="SM00861"/>
    </source>
</evidence>
<evidence type="ECO:0000313" key="14">
    <source>
        <dbReference type="EMBL" id="KAI7724582.1"/>
    </source>
</evidence>
<comment type="function">
    <text evidence="12">The pyruvate dehydrogenase complex catalyzes the overall conversion of pyruvate to acetyl-CoA and CO(2). It contains multiple copies of three enzymatic components: pyruvate dehydrogenase (E1), dihydrolipoamide acetyltransferase (E2) and lipoamide dehydrogenase (E3).</text>
</comment>
<dbReference type="GO" id="GO:0005759">
    <property type="term" value="C:mitochondrial matrix"/>
    <property type="evidence" value="ECO:0007669"/>
    <property type="project" value="UniProtKB-SubCell"/>
</dbReference>
<dbReference type="Gene3D" id="3.40.50.970">
    <property type="match status" value="1"/>
</dbReference>
<evidence type="ECO:0000313" key="15">
    <source>
        <dbReference type="Proteomes" id="UP001206925"/>
    </source>
</evidence>
<dbReference type="GO" id="GO:0004739">
    <property type="term" value="F:pyruvate dehydrogenase (acetyl-transferring) activity"/>
    <property type="evidence" value="ECO:0007669"/>
    <property type="project" value="UniProtKB-EC"/>
</dbReference>
<dbReference type="NCBIfam" id="NF008854">
    <property type="entry name" value="PRK11892.1"/>
    <property type="match status" value="1"/>
</dbReference>
<organism evidence="14 15">
    <name type="scientific">Ambrosia artemisiifolia</name>
    <name type="common">Common ragweed</name>
    <dbReference type="NCBI Taxonomy" id="4212"/>
    <lineage>
        <taxon>Eukaryota</taxon>
        <taxon>Viridiplantae</taxon>
        <taxon>Streptophyta</taxon>
        <taxon>Embryophyta</taxon>
        <taxon>Tracheophyta</taxon>
        <taxon>Spermatophyta</taxon>
        <taxon>Magnoliopsida</taxon>
        <taxon>eudicotyledons</taxon>
        <taxon>Gunneridae</taxon>
        <taxon>Pentapetalae</taxon>
        <taxon>asterids</taxon>
        <taxon>campanulids</taxon>
        <taxon>Asterales</taxon>
        <taxon>Asteraceae</taxon>
        <taxon>Asteroideae</taxon>
        <taxon>Heliantheae alliance</taxon>
        <taxon>Heliantheae</taxon>
        <taxon>Ambrosia</taxon>
    </lineage>
</organism>
<evidence type="ECO:0000256" key="9">
    <source>
        <dbReference type="ARBA" id="ARBA00023052"/>
    </source>
</evidence>
<dbReference type="SMART" id="SM00861">
    <property type="entry name" value="Transket_pyr"/>
    <property type="match status" value="1"/>
</dbReference>
<comment type="caution">
    <text evidence="14">The sequence shown here is derived from an EMBL/GenBank/DDBJ whole genome shotgun (WGS) entry which is preliminary data.</text>
</comment>
<keyword evidence="9" id="KW-0786">Thiamine pyrophosphate</keyword>
<dbReference type="AlphaFoldDB" id="A0AAD5BK06"/>
<dbReference type="Pfam" id="PF02779">
    <property type="entry name" value="Transket_pyr"/>
    <property type="match status" value="1"/>
</dbReference>
<dbReference type="GO" id="GO:0046872">
    <property type="term" value="F:metal ion binding"/>
    <property type="evidence" value="ECO:0007669"/>
    <property type="project" value="UniProtKB-KW"/>
</dbReference>
<evidence type="ECO:0000256" key="11">
    <source>
        <dbReference type="ARBA" id="ARBA00023317"/>
    </source>
</evidence>
<dbReference type="SUPFAM" id="SSF52922">
    <property type="entry name" value="TK C-terminal domain-like"/>
    <property type="match status" value="1"/>
</dbReference>
<dbReference type="InterPro" id="IPR029061">
    <property type="entry name" value="THDP-binding"/>
</dbReference>
<keyword evidence="15" id="KW-1185">Reference proteome</keyword>
<evidence type="ECO:0000256" key="10">
    <source>
        <dbReference type="ARBA" id="ARBA00023128"/>
    </source>
</evidence>
<evidence type="ECO:0000256" key="4">
    <source>
        <dbReference type="ARBA" id="ARBA00012281"/>
    </source>
</evidence>
<dbReference type="PANTHER" id="PTHR11624">
    <property type="entry name" value="DEHYDROGENASE RELATED"/>
    <property type="match status" value="1"/>
</dbReference>
<dbReference type="EMBL" id="JAMZMK010012184">
    <property type="protein sequence ID" value="KAI7724582.1"/>
    <property type="molecule type" value="Genomic_DNA"/>
</dbReference>
<dbReference type="PANTHER" id="PTHR11624:SF112">
    <property type="entry name" value="PYRUVATE DEHYDROGENASE E1 COMPONENT SUBUNIT BETA-1, MITOCHONDRIAL"/>
    <property type="match status" value="1"/>
</dbReference>
<dbReference type="NCBIfam" id="NF006667">
    <property type="entry name" value="PRK09212.1"/>
    <property type="match status" value="1"/>
</dbReference>
<keyword evidence="11" id="KW-0670">Pyruvate</keyword>
<evidence type="ECO:0000256" key="7">
    <source>
        <dbReference type="ARBA" id="ARBA00022958"/>
    </source>
</evidence>
<evidence type="ECO:0000256" key="8">
    <source>
        <dbReference type="ARBA" id="ARBA00023002"/>
    </source>
</evidence>
<dbReference type="InterPro" id="IPR005475">
    <property type="entry name" value="Transketolase-like_Pyr-bd"/>
</dbReference>
<dbReference type="Pfam" id="PF02780">
    <property type="entry name" value="Transketolase_C"/>
    <property type="match status" value="1"/>
</dbReference>
<keyword evidence="5" id="KW-0479">Metal-binding</keyword>
<evidence type="ECO:0000256" key="12">
    <source>
        <dbReference type="ARBA" id="ARBA00025211"/>
    </source>
</evidence>
<gene>
    <name evidence="14" type="ORF">M8C21_015443</name>
</gene>
<feature type="domain" description="Transketolase-like pyrimidine-binding" evidence="13">
    <location>
        <begin position="179"/>
        <end position="354"/>
    </location>
</feature>
<dbReference type="InterPro" id="IPR027110">
    <property type="entry name" value="PDHB_mito-type"/>
</dbReference>
<dbReference type="FunFam" id="3.40.50.920:FF:000001">
    <property type="entry name" value="Pyruvate dehydrogenase E1 beta subunit"/>
    <property type="match status" value="1"/>
</dbReference>
<dbReference type="GO" id="GO:0006086">
    <property type="term" value="P:pyruvate decarboxylation to acetyl-CoA"/>
    <property type="evidence" value="ECO:0007669"/>
    <property type="project" value="InterPro"/>
</dbReference>
<dbReference type="Proteomes" id="UP001206925">
    <property type="component" value="Unassembled WGS sequence"/>
</dbReference>
<evidence type="ECO:0000256" key="6">
    <source>
        <dbReference type="ARBA" id="ARBA00022946"/>
    </source>
</evidence>